<feature type="chain" id="PRO_5039676690" evidence="2">
    <location>
        <begin position="22"/>
        <end position="342"/>
    </location>
</feature>
<proteinExistence type="predicted"/>
<organism evidence="3 4">
    <name type="scientific">Candidatus Borkfalkia faecavium</name>
    <dbReference type="NCBI Taxonomy" id="2838508"/>
    <lineage>
        <taxon>Bacteria</taxon>
        <taxon>Bacillati</taxon>
        <taxon>Bacillota</taxon>
        <taxon>Clostridia</taxon>
        <taxon>Christensenellales</taxon>
        <taxon>Christensenellaceae</taxon>
        <taxon>Candidatus Borkfalkia</taxon>
    </lineage>
</organism>
<accession>A0A9D1VZE9</accession>
<feature type="signal peptide" evidence="2">
    <location>
        <begin position="1"/>
        <end position="21"/>
    </location>
</feature>
<feature type="compositionally biased region" description="Gly residues" evidence="1">
    <location>
        <begin position="83"/>
        <end position="103"/>
    </location>
</feature>
<reference evidence="3" key="2">
    <citation type="submission" date="2021-04" db="EMBL/GenBank/DDBJ databases">
        <authorList>
            <person name="Gilroy R."/>
        </authorList>
    </citation>
    <scope>NUCLEOTIDE SEQUENCE</scope>
    <source>
        <strain evidence="3">2189</strain>
    </source>
</reference>
<protein>
    <submittedName>
        <fullName evidence="3">Uncharacterized protein</fullName>
    </submittedName>
</protein>
<evidence type="ECO:0000256" key="1">
    <source>
        <dbReference type="SAM" id="MobiDB-lite"/>
    </source>
</evidence>
<evidence type="ECO:0000313" key="4">
    <source>
        <dbReference type="Proteomes" id="UP000886847"/>
    </source>
</evidence>
<gene>
    <name evidence="3" type="ORF">H9851_00240</name>
</gene>
<dbReference type="AlphaFoldDB" id="A0A9D1VZE9"/>
<evidence type="ECO:0000256" key="2">
    <source>
        <dbReference type="SAM" id="SignalP"/>
    </source>
</evidence>
<dbReference type="PROSITE" id="PS51257">
    <property type="entry name" value="PROKAR_LIPOPROTEIN"/>
    <property type="match status" value="1"/>
</dbReference>
<comment type="caution">
    <text evidence="3">The sequence shown here is derived from an EMBL/GenBank/DDBJ whole genome shotgun (WGS) entry which is preliminary data.</text>
</comment>
<keyword evidence="2" id="KW-0732">Signal</keyword>
<evidence type="ECO:0000313" key="3">
    <source>
        <dbReference type="EMBL" id="HIX49698.1"/>
    </source>
</evidence>
<sequence>MKKALTVLGLAGALALSLGLAACGNNGTGDKFEDLTTAESVYGFSAASAGMLISAMEGGEAQSFAASYRGGYEGGFGEGNFGEGNFGSGEGAGGAQQGAGTEQGAGQADFSELDGYMALIESLLSDGGFGVREGASEREGYEYTMVVTWRDLAGEKLEYTMHYNRLFTRTDRDDRDDRDDWDEIWEDEYEEEYALEGVLVVDGQDYPVRGTRSVEEEGNESESETELRVDLGGRTMLVEQESESEGREQEQEYVYSVYEGRRLVERSAFSYEQEEGETEIKMLTVKDGVTQAFYFERERVRGQERVLLRVGSGRDAKTYIVQAHTGADGQTSYTYESLERYR</sequence>
<reference evidence="3" key="1">
    <citation type="journal article" date="2021" name="PeerJ">
        <title>Extensive microbial diversity within the chicken gut microbiome revealed by metagenomics and culture.</title>
        <authorList>
            <person name="Gilroy R."/>
            <person name="Ravi A."/>
            <person name="Getino M."/>
            <person name="Pursley I."/>
            <person name="Horton D.L."/>
            <person name="Alikhan N.F."/>
            <person name="Baker D."/>
            <person name="Gharbi K."/>
            <person name="Hall N."/>
            <person name="Watson M."/>
            <person name="Adriaenssens E.M."/>
            <person name="Foster-Nyarko E."/>
            <person name="Jarju S."/>
            <person name="Secka A."/>
            <person name="Antonio M."/>
            <person name="Oren A."/>
            <person name="Chaudhuri R.R."/>
            <person name="La Ragione R."/>
            <person name="Hildebrand F."/>
            <person name="Pallen M.J."/>
        </authorList>
    </citation>
    <scope>NUCLEOTIDE SEQUENCE</scope>
    <source>
        <strain evidence="3">2189</strain>
    </source>
</reference>
<dbReference type="Proteomes" id="UP000886847">
    <property type="component" value="Unassembled WGS sequence"/>
</dbReference>
<dbReference type="EMBL" id="DXEW01000002">
    <property type="protein sequence ID" value="HIX49698.1"/>
    <property type="molecule type" value="Genomic_DNA"/>
</dbReference>
<name>A0A9D1VZE9_9FIRM</name>
<feature type="region of interest" description="Disordered" evidence="1">
    <location>
        <begin position="83"/>
        <end position="106"/>
    </location>
</feature>